<dbReference type="OrthoDB" id="2989717at2"/>
<comment type="caution">
    <text evidence="1">The sequence shown here is derived from an EMBL/GenBank/DDBJ whole genome shotgun (WGS) entry which is preliminary data.</text>
</comment>
<gene>
    <name evidence="1" type="ORF">D3H55_14430</name>
</gene>
<evidence type="ECO:0000313" key="2">
    <source>
        <dbReference type="Proteomes" id="UP000265801"/>
    </source>
</evidence>
<keyword evidence="2" id="KW-1185">Reference proteome</keyword>
<sequence length="127" mass="14788">MKKWVLIGLYVVLFTLLGACEGVVEKYQNYTGEGEYWTAEVLLEDEKDRQERSVSFYYQGNNLQFKHFNYKVDSPMFMIAGENKRLNGRGFFSEGGFRSNTISHPNQLIVTIQFGDEEEEIILKPEK</sequence>
<evidence type="ECO:0000313" key="1">
    <source>
        <dbReference type="EMBL" id="RIW32063.1"/>
    </source>
</evidence>
<dbReference type="PROSITE" id="PS51257">
    <property type="entry name" value="PROKAR_LIPOPROTEIN"/>
    <property type="match status" value="1"/>
</dbReference>
<reference evidence="1 2" key="1">
    <citation type="submission" date="2018-09" db="EMBL/GenBank/DDBJ databases">
        <title>Bacillus saliacetes sp. nov., isolated from Thai shrimp paste (Ka-pi).</title>
        <authorList>
            <person name="Daroonpunt R."/>
            <person name="Tanasupawat S."/>
            <person name="Yiamsombut S."/>
        </authorList>
    </citation>
    <scope>NUCLEOTIDE SEQUENCE [LARGE SCALE GENOMIC DNA]</scope>
    <source>
        <strain evidence="1 2">SKP7-4</strain>
    </source>
</reference>
<dbReference type="EMBL" id="QXIR01000019">
    <property type="protein sequence ID" value="RIW32063.1"/>
    <property type="molecule type" value="Genomic_DNA"/>
</dbReference>
<protein>
    <submittedName>
        <fullName evidence="1">Uncharacterized protein</fullName>
    </submittedName>
</protein>
<name>A0A3A1QVF3_9BACI</name>
<accession>A0A3A1QVF3</accession>
<dbReference type="Proteomes" id="UP000265801">
    <property type="component" value="Unassembled WGS sequence"/>
</dbReference>
<organism evidence="1 2">
    <name type="scientific">Bacillus salacetis</name>
    <dbReference type="NCBI Taxonomy" id="2315464"/>
    <lineage>
        <taxon>Bacteria</taxon>
        <taxon>Bacillati</taxon>
        <taxon>Bacillota</taxon>
        <taxon>Bacilli</taxon>
        <taxon>Bacillales</taxon>
        <taxon>Bacillaceae</taxon>
        <taxon>Bacillus</taxon>
    </lineage>
</organism>
<dbReference type="RefSeq" id="WP_119547823.1">
    <property type="nucleotide sequence ID" value="NZ_QXIR01000019.1"/>
</dbReference>
<proteinExistence type="predicted"/>
<dbReference type="AlphaFoldDB" id="A0A3A1QVF3"/>